<sequence>MQRRHLLPTALAALLLAVGGQTLLAADAPARKLRIGVEGGYPPFSEVGPDGKLKGFDIDIANALCAQMKVECTLVQGTFDAMIPSLQARKFDAVIASMSITPERQKAVAFSNKYYQTPARLVVKTGTRLDVTPEGLKGKRIGVQRSTIHDRYATDTFKSAEIARYGKQDEVFLDLAAGRIDAVLADSVAIDVGFLKTPQGKAFSFTGPVYDDPKYFGIGAGIALRKSDTALLAQFNDALRAIRADGSYKKIQDRYFAFDVYGDPKLGILDGKP</sequence>
<evidence type="ECO:0000259" key="8">
    <source>
        <dbReference type="SMART" id="SM00062"/>
    </source>
</evidence>
<feature type="domain" description="Solute-binding protein family 3/N-terminal" evidence="8">
    <location>
        <begin position="32"/>
        <end position="259"/>
    </location>
</feature>
<dbReference type="OrthoDB" id="368476at2"/>
<dbReference type="Pfam" id="PF00497">
    <property type="entry name" value="SBP_bac_3"/>
    <property type="match status" value="1"/>
</dbReference>
<comment type="caution">
    <text evidence="10">The sequence shown here is derived from an EMBL/GenBank/DDBJ whole genome shotgun (WGS) entry which is preliminary data.</text>
</comment>
<accession>A0A4Q7W0T7</accession>
<feature type="chain" id="PRO_5020793072" evidence="7">
    <location>
        <begin position="26"/>
        <end position="273"/>
    </location>
</feature>
<dbReference type="InterPro" id="IPR005768">
    <property type="entry name" value="Lys_Arg_Orn-bd"/>
</dbReference>
<evidence type="ECO:0000313" key="10">
    <source>
        <dbReference type="EMBL" id="RZU02623.1"/>
    </source>
</evidence>
<proteinExistence type="inferred from homology"/>
<dbReference type="NCBIfam" id="TIGR01096">
    <property type="entry name" value="3A0103s03R"/>
    <property type="match status" value="1"/>
</dbReference>
<protein>
    <submittedName>
        <fullName evidence="10">Arginine/ornithine transport system substrate-binding protein</fullName>
    </submittedName>
</protein>
<dbReference type="PANTHER" id="PTHR35936:SF17">
    <property type="entry name" value="ARGININE-BINDING EXTRACELLULAR PROTEIN ARTP"/>
    <property type="match status" value="1"/>
</dbReference>
<comment type="subcellular location">
    <subcellularLocation>
        <location evidence="1">Periplasm</location>
    </subcellularLocation>
</comment>
<evidence type="ECO:0000256" key="6">
    <source>
        <dbReference type="RuleBase" id="RU003744"/>
    </source>
</evidence>
<keyword evidence="3" id="KW-0813">Transport</keyword>
<reference evidence="10 11" key="1">
    <citation type="submission" date="2019-02" db="EMBL/GenBank/DDBJ databases">
        <title>Genomic Encyclopedia of Type Strains, Phase IV (KMG-IV): sequencing the most valuable type-strain genomes for metagenomic binning, comparative biology and taxonomic classification.</title>
        <authorList>
            <person name="Goeker M."/>
        </authorList>
    </citation>
    <scope>NUCLEOTIDE SEQUENCE [LARGE SCALE GENOMIC DNA]</scope>
    <source>
        <strain evidence="10 11">DSM 19570</strain>
    </source>
</reference>
<evidence type="ECO:0000256" key="7">
    <source>
        <dbReference type="SAM" id="SignalP"/>
    </source>
</evidence>
<dbReference type="PROSITE" id="PS01039">
    <property type="entry name" value="SBP_BACTERIAL_3"/>
    <property type="match status" value="1"/>
</dbReference>
<dbReference type="Gene3D" id="3.40.190.10">
    <property type="entry name" value="Periplasmic binding protein-like II"/>
    <property type="match status" value="2"/>
</dbReference>
<keyword evidence="4 7" id="KW-0732">Signal</keyword>
<dbReference type="CDD" id="cd13703">
    <property type="entry name" value="PBP2_HisJ_LAO"/>
    <property type="match status" value="1"/>
</dbReference>
<evidence type="ECO:0000256" key="5">
    <source>
        <dbReference type="ARBA" id="ARBA00022764"/>
    </source>
</evidence>
<keyword evidence="5" id="KW-0574">Periplasm</keyword>
<evidence type="ECO:0000256" key="4">
    <source>
        <dbReference type="ARBA" id="ARBA00022729"/>
    </source>
</evidence>
<comment type="similarity">
    <text evidence="2 6">Belongs to the bacterial solute-binding protein 3 family.</text>
</comment>
<name>A0A4Q7W0T7_9BURK</name>
<evidence type="ECO:0000256" key="2">
    <source>
        <dbReference type="ARBA" id="ARBA00010333"/>
    </source>
</evidence>
<dbReference type="EMBL" id="SHKP01000004">
    <property type="protein sequence ID" value="RZU02623.1"/>
    <property type="molecule type" value="Genomic_DNA"/>
</dbReference>
<dbReference type="InterPro" id="IPR001638">
    <property type="entry name" value="Solute-binding_3/MltF_N"/>
</dbReference>
<dbReference type="SMART" id="SM00062">
    <property type="entry name" value="PBPb"/>
    <property type="match status" value="1"/>
</dbReference>
<evidence type="ECO:0000256" key="3">
    <source>
        <dbReference type="ARBA" id="ARBA00022448"/>
    </source>
</evidence>
<organism evidence="10 11">
    <name type="scientific">Rivibacter subsaxonicus</name>
    <dbReference type="NCBI Taxonomy" id="457575"/>
    <lineage>
        <taxon>Bacteria</taxon>
        <taxon>Pseudomonadati</taxon>
        <taxon>Pseudomonadota</taxon>
        <taxon>Betaproteobacteria</taxon>
        <taxon>Burkholderiales</taxon>
        <taxon>Rivibacter</taxon>
    </lineage>
</organism>
<keyword evidence="11" id="KW-1185">Reference proteome</keyword>
<gene>
    <name evidence="10" type="ORF">EV670_0651</name>
</gene>
<dbReference type="PANTHER" id="PTHR35936">
    <property type="entry name" value="MEMBRANE-BOUND LYTIC MUREIN TRANSGLYCOSYLASE F"/>
    <property type="match status" value="1"/>
</dbReference>
<dbReference type="InterPro" id="IPR001320">
    <property type="entry name" value="Iontro_rcpt_C"/>
</dbReference>
<dbReference type="SMART" id="SM00079">
    <property type="entry name" value="PBPe"/>
    <property type="match status" value="1"/>
</dbReference>
<dbReference type="InterPro" id="IPR018313">
    <property type="entry name" value="SBP_3_CS"/>
</dbReference>
<evidence type="ECO:0000259" key="9">
    <source>
        <dbReference type="SMART" id="SM00079"/>
    </source>
</evidence>
<dbReference type="SUPFAM" id="SSF53850">
    <property type="entry name" value="Periplasmic binding protein-like II"/>
    <property type="match status" value="1"/>
</dbReference>
<evidence type="ECO:0000313" key="11">
    <source>
        <dbReference type="Proteomes" id="UP000293671"/>
    </source>
</evidence>
<evidence type="ECO:0000256" key="1">
    <source>
        <dbReference type="ARBA" id="ARBA00004418"/>
    </source>
</evidence>
<dbReference type="AlphaFoldDB" id="A0A4Q7W0T7"/>
<feature type="domain" description="Ionotropic glutamate receptor C-terminal" evidence="9">
    <location>
        <begin position="32"/>
        <end position="258"/>
    </location>
</feature>
<feature type="signal peptide" evidence="7">
    <location>
        <begin position="1"/>
        <end position="25"/>
    </location>
</feature>
<dbReference type="GO" id="GO:0030288">
    <property type="term" value="C:outer membrane-bounded periplasmic space"/>
    <property type="evidence" value="ECO:0007669"/>
    <property type="project" value="InterPro"/>
</dbReference>
<dbReference type="RefSeq" id="WP_130430366.1">
    <property type="nucleotide sequence ID" value="NZ_SHKP01000004.1"/>
</dbReference>
<dbReference type="GO" id="GO:0016020">
    <property type="term" value="C:membrane"/>
    <property type="evidence" value="ECO:0007669"/>
    <property type="project" value="InterPro"/>
</dbReference>
<dbReference type="Proteomes" id="UP000293671">
    <property type="component" value="Unassembled WGS sequence"/>
</dbReference>
<dbReference type="GO" id="GO:0015276">
    <property type="term" value="F:ligand-gated monoatomic ion channel activity"/>
    <property type="evidence" value="ECO:0007669"/>
    <property type="project" value="InterPro"/>
</dbReference>